<keyword evidence="4" id="KW-1185">Reference proteome</keyword>
<evidence type="ECO:0000256" key="1">
    <source>
        <dbReference type="SAM" id="Coils"/>
    </source>
</evidence>
<dbReference type="InterPro" id="IPR027417">
    <property type="entry name" value="P-loop_NTPase"/>
</dbReference>
<evidence type="ECO:0000313" key="3">
    <source>
        <dbReference type="EMBL" id="MDK4512003.1"/>
    </source>
</evidence>
<dbReference type="Pfam" id="PF13166">
    <property type="entry name" value="AAA_13"/>
    <property type="match status" value="1"/>
</dbReference>
<feature type="coiled-coil region" evidence="1">
    <location>
        <begin position="153"/>
        <end position="187"/>
    </location>
</feature>
<dbReference type="CDD" id="cd00267">
    <property type="entry name" value="ABC_ATPase"/>
    <property type="match status" value="1"/>
</dbReference>
<accession>A0AAW6WBU5</accession>
<gene>
    <name evidence="3" type="ORF">MWG07_07055</name>
</gene>
<sequence length="720" mass="85897">MFSLKIDLSKKDVFEDKELEINRNITFIFGKNGTGKSTIAKLIEEQEKGYDVRIFNGFDGVISENGELNAVILGEENTQIQKEISEKEKEIEKETIKKEEVLKQIQEPENKADKNVFTKFKNAEKEWESKKQEMENFFTESASKIKRKDNPQIAKTTYNKKDFKEELKKAERLDENKIKELKEIIKQEIKNPVNICFPALNLENYLKKTNEILATRVEEKTRISRLEGNREKREFAEQGYHIHKKGDICAFCGNEIQDEIFVELEKYFSSDEVKEFKEKIQVEKGRIEETIKEIDNIVIDKNQFYMEYEKEVEDLKEEFQSIKEKIFEFLYTLKDCLEKKDIFQKLEKKDIKVPLGFHEIENKYKELVNTNKKNNSKIKQTEAKEQLRLHEIQILLNEWKYDKKDSNLHNLEKNKYEKAKDLEEEKKKLIEIEEKISKIRLEIKELEAKTKNEKILAEKINKKLKYSVCFELQHCENTAGNGFYQVKCLRSGEIRKVTQLSTGEKNIVAFLYFMGKLEEEERTEKNKIIVFDDPMNSNDDTMQYIIIEELQTLMKKILKEKRDYFILLTHNKHFYLNVKYNIKYDKSTLFIRLQSNVNKTRCTEIKKKEDDFKTNYEAIWQDLRFLYHEPTANERLLLNPIRIINETFMNFNNIRKETFYKPTGAKKLFDVNSHSFDDLEAELNGKTKLQIMKLMKQCYEDNGALEHFKKYFTEDLDLEN</sequence>
<name>A0AAW6WBU5_9FUSO</name>
<reference evidence="3" key="1">
    <citation type="journal article" date="2022" name="Gene">
        <title>A genome-led study on the pathogenesis of Fusobacterium necrophorum infections.</title>
        <authorList>
            <person name="Thapa G."/>
            <person name="Jayal A."/>
            <person name="Sikazwe E."/>
            <person name="Perry T."/>
            <person name="Mohammed Al Balushi A."/>
            <person name="Livingstone P."/>
        </authorList>
    </citation>
    <scope>NUCLEOTIDE SEQUENCE</scope>
    <source>
        <strain evidence="3">BRON_8</strain>
    </source>
</reference>
<keyword evidence="1" id="KW-0175">Coiled coil</keyword>
<dbReference type="AlphaFoldDB" id="A0AAW6WBU5"/>
<dbReference type="InterPro" id="IPR026866">
    <property type="entry name" value="CR006_AAA"/>
</dbReference>
<protein>
    <submittedName>
        <fullName evidence="3">AAA family ATPase</fullName>
    </submittedName>
</protein>
<dbReference type="Proteomes" id="UP001173223">
    <property type="component" value="Unassembled WGS sequence"/>
</dbReference>
<comment type="caution">
    <text evidence="3">The sequence shown here is derived from an EMBL/GenBank/DDBJ whole genome shotgun (WGS) entry which is preliminary data.</text>
</comment>
<proteinExistence type="predicted"/>
<organism evidence="3 4">
    <name type="scientific">Fusobacterium necrophorum</name>
    <dbReference type="NCBI Taxonomy" id="859"/>
    <lineage>
        <taxon>Bacteria</taxon>
        <taxon>Fusobacteriati</taxon>
        <taxon>Fusobacteriota</taxon>
        <taxon>Fusobacteriia</taxon>
        <taxon>Fusobacteriales</taxon>
        <taxon>Fusobacteriaceae</taxon>
        <taxon>Fusobacterium</taxon>
    </lineage>
</organism>
<dbReference type="RefSeq" id="WP_261786601.1">
    <property type="nucleotide sequence ID" value="NZ_JAMGTC010000004.1"/>
</dbReference>
<dbReference type="Gene3D" id="3.40.50.300">
    <property type="entry name" value="P-loop containing nucleotide triphosphate hydrolases"/>
    <property type="match status" value="1"/>
</dbReference>
<feature type="coiled-coil region" evidence="1">
    <location>
        <begin position="408"/>
        <end position="463"/>
    </location>
</feature>
<feature type="coiled-coil region" evidence="1">
    <location>
        <begin position="70"/>
        <end position="104"/>
    </location>
</feature>
<feature type="domain" description="Protein CR006 P-loop" evidence="2">
    <location>
        <begin position="16"/>
        <end position="697"/>
    </location>
</feature>
<reference evidence="3" key="2">
    <citation type="submission" date="2022-04" db="EMBL/GenBank/DDBJ databases">
        <authorList>
            <person name="Livingstone P.G."/>
        </authorList>
    </citation>
    <scope>NUCLEOTIDE SEQUENCE</scope>
    <source>
        <strain evidence="3">BRON_8</strain>
    </source>
</reference>
<feature type="coiled-coil region" evidence="1">
    <location>
        <begin position="273"/>
        <end position="325"/>
    </location>
</feature>
<evidence type="ECO:0000313" key="4">
    <source>
        <dbReference type="Proteomes" id="UP001173223"/>
    </source>
</evidence>
<dbReference type="EMBL" id="JAMGTK010000010">
    <property type="protein sequence ID" value="MDK4512003.1"/>
    <property type="molecule type" value="Genomic_DNA"/>
</dbReference>
<dbReference type="SUPFAM" id="SSF52540">
    <property type="entry name" value="P-loop containing nucleoside triphosphate hydrolases"/>
    <property type="match status" value="1"/>
</dbReference>
<evidence type="ECO:0000259" key="2">
    <source>
        <dbReference type="Pfam" id="PF13166"/>
    </source>
</evidence>